<dbReference type="Pfam" id="PF00251">
    <property type="entry name" value="Glyco_hydro_32N"/>
    <property type="match status" value="1"/>
</dbReference>
<keyword evidence="8" id="KW-1185">Reference proteome</keyword>
<dbReference type="CDD" id="cd18622">
    <property type="entry name" value="GH32_Inu-like"/>
    <property type="match status" value="1"/>
</dbReference>
<dbReference type="InterPro" id="IPR013189">
    <property type="entry name" value="Glyco_hydro_32_C"/>
</dbReference>
<dbReference type="PROSITE" id="PS51318">
    <property type="entry name" value="TAT"/>
    <property type="match status" value="1"/>
</dbReference>
<dbReference type="InterPro" id="IPR001362">
    <property type="entry name" value="Glyco_hydro_32"/>
</dbReference>
<comment type="similarity">
    <text evidence="1 4">Belongs to the glycosyl hydrolase 32 family.</text>
</comment>
<dbReference type="Gene3D" id="2.115.10.20">
    <property type="entry name" value="Glycosyl hydrolase domain, family 43"/>
    <property type="match status" value="1"/>
</dbReference>
<dbReference type="PROSITE" id="PS00609">
    <property type="entry name" value="GLYCOSYL_HYDROL_F32"/>
    <property type="match status" value="1"/>
</dbReference>
<evidence type="ECO:0000256" key="2">
    <source>
        <dbReference type="ARBA" id="ARBA00022801"/>
    </source>
</evidence>
<sequence length="521" mass="55847">MPEATAAPGPRPSRPELTRRGFLAGTGAALGLGLAAPPAWSAVPAAPPGGTPRWRPEVHFTPARNWMNDPNGLVFHQGEYHLFFQHNPESTEHANLSWGHAISTDLARWQELDVALLPDELGEIYSGSAVVDHHDTSGFFGGGAGLVAIYTSAGDTQQQSIAHSADNGRTWTKFEGNPVIPNPGVQDFRDPKVIRHEPTGQWVLMLAAGDHIRFYGSPNLREWRLLSEFGREHGAHGGVWECPDLFELPVDGDTADTRWVLVVSINPGGPAGGSGTQYFLGDFDGTAFVAEGPAEQVRWAERSADFYAAQSWSDVPAADGRRLWVGWLSNWAYAQQVPTSPWRGAMTVPRQVGLTATDSGPALTQRPVAELDRLRTGARRWSGAVTGPGPEFAGTALDVVAEFRLDTATSFGFDVFAGEAGRTRVGYDVAAGELFVDRTASGSTPVSATFPAKHGAPLAVPDGVLRLRLIADRSCVEVYADRGQVVLTELVFPDAGSDALRLFATGGRVLVPSLEVFDLTA</sequence>
<dbReference type="Proteomes" id="UP001564626">
    <property type="component" value="Unassembled WGS sequence"/>
</dbReference>
<dbReference type="RefSeq" id="WP_345362417.1">
    <property type="nucleotide sequence ID" value="NZ_BAABII010000006.1"/>
</dbReference>
<reference evidence="7 8" key="1">
    <citation type="submission" date="2024-08" db="EMBL/GenBank/DDBJ databases">
        <title>Genome mining of Saccharopolyspora cebuensis PGLac3 from Nigerian medicinal plant.</title>
        <authorList>
            <person name="Ezeobiora C.E."/>
            <person name="Igbokwe N.H."/>
            <person name="Amin D.H."/>
            <person name="Mendie U.E."/>
        </authorList>
    </citation>
    <scope>NUCLEOTIDE SEQUENCE [LARGE SCALE GENOMIC DNA]</scope>
    <source>
        <strain evidence="7 8">PGLac3</strain>
    </source>
</reference>
<proteinExistence type="inferred from homology"/>
<dbReference type="SUPFAM" id="SSF75005">
    <property type="entry name" value="Arabinanase/levansucrase/invertase"/>
    <property type="match status" value="1"/>
</dbReference>
<dbReference type="GO" id="GO:0016787">
    <property type="term" value="F:hydrolase activity"/>
    <property type="evidence" value="ECO:0007669"/>
    <property type="project" value="UniProtKB-KW"/>
</dbReference>
<dbReference type="Gene3D" id="2.60.120.560">
    <property type="entry name" value="Exo-inulinase, domain 1"/>
    <property type="match status" value="1"/>
</dbReference>
<gene>
    <name evidence="7" type="ORF">AB8O55_25675</name>
</gene>
<accession>A0ABV4CNY5</accession>
<keyword evidence="2 4" id="KW-0378">Hydrolase</keyword>
<dbReference type="InterPro" id="IPR013320">
    <property type="entry name" value="ConA-like_dom_sf"/>
</dbReference>
<dbReference type="InterPro" id="IPR018053">
    <property type="entry name" value="Glyco_hydro_32_AS"/>
</dbReference>
<evidence type="ECO:0000256" key="4">
    <source>
        <dbReference type="RuleBase" id="RU362110"/>
    </source>
</evidence>
<dbReference type="InterPro" id="IPR013148">
    <property type="entry name" value="Glyco_hydro_32_N"/>
</dbReference>
<comment type="caution">
    <text evidence="7">The sequence shown here is derived from an EMBL/GenBank/DDBJ whole genome shotgun (WGS) entry which is preliminary data.</text>
</comment>
<dbReference type="PANTHER" id="PTHR42800:SF1">
    <property type="entry name" value="EXOINULINASE INUD (AFU_ORTHOLOGUE AFUA_5G00480)"/>
    <property type="match status" value="1"/>
</dbReference>
<dbReference type="InterPro" id="IPR023296">
    <property type="entry name" value="Glyco_hydro_beta-prop_sf"/>
</dbReference>
<feature type="domain" description="Glycosyl hydrolase family 32 C-terminal" evidence="6">
    <location>
        <begin position="388"/>
        <end position="516"/>
    </location>
</feature>
<evidence type="ECO:0000259" key="6">
    <source>
        <dbReference type="Pfam" id="PF08244"/>
    </source>
</evidence>
<name>A0ABV4CNY5_9PSEU</name>
<dbReference type="Pfam" id="PF08244">
    <property type="entry name" value="Glyco_hydro_32C"/>
    <property type="match status" value="1"/>
</dbReference>
<dbReference type="EMBL" id="JBGEHV010000066">
    <property type="protein sequence ID" value="MEY8042810.1"/>
    <property type="molecule type" value="Genomic_DNA"/>
</dbReference>
<evidence type="ECO:0000313" key="7">
    <source>
        <dbReference type="EMBL" id="MEY8042810.1"/>
    </source>
</evidence>
<organism evidence="7 8">
    <name type="scientific">Saccharopolyspora cebuensis</name>
    <dbReference type="NCBI Taxonomy" id="418759"/>
    <lineage>
        <taxon>Bacteria</taxon>
        <taxon>Bacillati</taxon>
        <taxon>Actinomycetota</taxon>
        <taxon>Actinomycetes</taxon>
        <taxon>Pseudonocardiales</taxon>
        <taxon>Pseudonocardiaceae</taxon>
        <taxon>Saccharopolyspora</taxon>
    </lineage>
</organism>
<evidence type="ECO:0000313" key="8">
    <source>
        <dbReference type="Proteomes" id="UP001564626"/>
    </source>
</evidence>
<feature type="domain" description="Glycosyl hydrolase family 32 N-terminal" evidence="5">
    <location>
        <begin position="59"/>
        <end position="367"/>
    </location>
</feature>
<dbReference type="SUPFAM" id="SSF49899">
    <property type="entry name" value="Concanavalin A-like lectins/glucanases"/>
    <property type="match status" value="1"/>
</dbReference>
<dbReference type="PANTHER" id="PTHR42800">
    <property type="entry name" value="EXOINULINASE INUD (AFU_ORTHOLOGUE AFUA_5G00480)"/>
    <property type="match status" value="1"/>
</dbReference>
<protein>
    <submittedName>
        <fullName evidence="7">Glycoside hydrolase family 32 protein</fullName>
    </submittedName>
</protein>
<keyword evidence="3 4" id="KW-0326">Glycosidase</keyword>
<evidence type="ECO:0000256" key="3">
    <source>
        <dbReference type="ARBA" id="ARBA00023295"/>
    </source>
</evidence>
<dbReference type="InterPro" id="IPR006311">
    <property type="entry name" value="TAT_signal"/>
</dbReference>
<evidence type="ECO:0000259" key="5">
    <source>
        <dbReference type="Pfam" id="PF00251"/>
    </source>
</evidence>
<dbReference type="SMART" id="SM00640">
    <property type="entry name" value="Glyco_32"/>
    <property type="match status" value="1"/>
</dbReference>
<evidence type="ECO:0000256" key="1">
    <source>
        <dbReference type="ARBA" id="ARBA00009902"/>
    </source>
</evidence>